<proteinExistence type="predicted"/>
<dbReference type="RefSeq" id="WP_072726581.1">
    <property type="nucleotide sequence ID" value="NZ_FQXH01000050.1"/>
</dbReference>
<gene>
    <name evidence="1" type="ORF">SAMN02744040_02335</name>
</gene>
<evidence type="ECO:0000313" key="1">
    <source>
        <dbReference type="EMBL" id="SHH55630.1"/>
    </source>
</evidence>
<protein>
    <submittedName>
        <fullName evidence="1">Uncharacterized protein</fullName>
    </submittedName>
</protein>
<keyword evidence="2" id="KW-1185">Reference proteome</keyword>
<dbReference type="OrthoDB" id="9988273at2"/>
<dbReference type="EMBL" id="FQXH01000050">
    <property type="protein sequence ID" value="SHH55630.1"/>
    <property type="molecule type" value="Genomic_DNA"/>
</dbReference>
<evidence type="ECO:0000313" key="2">
    <source>
        <dbReference type="Proteomes" id="UP000242520"/>
    </source>
</evidence>
<reference evidence="2" key="1">
    <citation type="submission" date="2016-11" db="EMBL/GenBank/DDBJ databases">
        <authorList>
            <person name="Varghese N."/>
            <person name="Submissions S."/>
        </authorList>
    </citation>
    <scope>NUCLEOTIDE SEQUENCE [LARGE SCALE GENOMIC DNA]</scope>
    <source>
        <strain evidence="2">DSM 15285</strain>
    </source>
</reference>
<sequence length="67" mass="7280">MKELRVEEMMSTNGGGWKEAGQAFVGTLQIAKGGAEAIMSLYNPLLVERAAWDVSEGWDKIKKASGH</sequence>
<accession>A0A1M5TYF1</accession>
<dbReference type="Proteomes" id="UP000242520">
    <property type="component" value="Unassembled WGS sequence"/>
</dbReference>
<dbReference type="AlphaFoldDB" id="A0A1M5TYF1"/>
<name>A0A1M5TYF1_9FIRM</name>
<organism evidence="1 2">
    <name type="scientific">Tepidibacter thalassicus DSM 15285</name>
    <dbReference type="NCBI Taxonomy" id="1123350"/>
    <lineage>
        <taxon>Bacteria</taxon>
        <taxon>Bacillati</taxon>
        <taxon>Bacillota</taxon>
        <taxon>Clostridia</taxon>
        <taxon>Peptostreptococcales</taxon>
        <taxon>Peptostreptococcaceae</taxon>
        <taxon>Tepidibacter</taxon>
    </lineage>
</organism>